<comment type="similarity">
    <text evidence="2 4">Belongs to the Ninja family.</text>
</comment>
<accession>A0AAV5LE18</accession>
<evidence type="ECO:0000313" key="7">
    <source>
        <dbReference type="EMBL" id="GKV35511.1"/>
    </source>
</evidence>
<dbReference type="Pfam" id="PF16135">
    <property type="entry name" value="TDBD"/>
    <property type="match status" value="1"/>
</dbReference>
<dbReference type="PANTHER" id="PTHR31413">
    <property type="entry name" value="AFP HOMOLOG 2"/>
    <property type="match status" value="1"/>
</dbReference>
<feature type="region of interest" description="Disordered" evidence="5">
    <location>
        <begin position="191"/>
        <end position="268"/>
    </location>
</feature>
<name>A0AAV5LE18_9ROSI</name>
<dbReference type="PANTHER" id="PTHR31413:SF43">
    <property type="entry name" value="NINJA-FAMILY PROTEIN"/>
    <property type="match status" value="1"/>
</dbReference>
<evidence type="ECO:0000313" key="8">
    <source>
        <dbReference type="Proteomes" id="UP001054252"/>
    </source>
</evidence>
<comment type="subcellular location">
    <subcellularLocation>
        <location evidence="1 4">Nucleus</location>
    </subcellularLocation>
</comment>
<evidence type="ECO:0000256" key="2">
    <source>
        <dbReference type="ARBA" id="ARBA00006081"/>
    </source>
</evidence>
<evidence type="ECO:0000256" key="1">
    <source>
        <dbReference type="ARBA" id="ARBA00004123"/>
    </source>
</evidence>
<dbReference type="InterPro" id="IPR031307">
    <property type="entry name" value="Ninja_fam"/>
</dbReference>
<organism evidence="7 8">
    <name type="scientific">Rubroshorea leprosula</name>
    <dbReference type="NCBI Taxonomy" id="152421"/>
    <lineage>
        <taxon>Eukaryota</taxon>
        <taxon>Viridiplantae</taxon>
        <taxon>Streptophyta</taxon>
        <taxon>Embryophyta</taxon>
        <taxon>Tracheophyta</taxon>
        <taxon>Spermatophyta</taxon>
        <taxon>Magnoliopsida</taxon>
        <taxon>eudicotyledons</taxon>
        <taxon>Gunneridae</taxon>
        <taxon>Pentapetalae</taxon>
        <taxon>rosids</taxon>
        <taxon>malvids</taxon>
        <taxon>Malvales</taxon>
        <taxon>Dipterocarpaceae</taxon>
        <taxon>Rubroshorea</taxon>
    </lineage>
</organism>
<dbReference type="InterPro" id="IPR032308">
    <property type="entry name" value="TDBD"/>
</dbReference>
<comment type="function">
    <text evidence="4">Acts as a negative regulator of abscisic acid (ABA) response.</text>
</comment>
<dbReference type="AlphaFoldDB" id="A0AAV5LE18"/>
<sequence length="348" mass="37954">MGEASGKQNMGGDEQTNGNQDRVGDVDIASVEDNELLLRMLVSGLPQPLNPVENSKPLDLSLRLSVGGACEGNQNETAMKRSSSLFPEINLKQDCGKAGLPKDFLSLARCSSLPVDLELGKREFDVKDLQIGTRDKGKNVVMEKENISTKGKQEEVPGKMPTSPSKVAAWAAASAARNPALNRALAKIKEGFRKQKERKSQAASKSKASITRSFSEPQRKLEMVAESSQRKRKLETEVESLKKPNGKSIMLPTESKVGNPPKRAKVSDNADKDIGMEIMKSMPSVTTTGPTGRRVEGFLYRYLQGQVKIVCLCHGSFLSPEEFVKHAGGIDILNPMKHISVIQNSFTC</sequence>
<evidence type="ECO:0000256" key="4">
    <source>
        <dbReference type="RuleBase" id="RU369029"/>
    </source>
</evidence>
<reference evidence="7 8" key="1">
    <citation type="journal article" date="2021" name="Commun. Biol.">
        <title>The genome of Shorea leprosula (Dipterocarpaceae) highlights the ecological relevance of drought in aseasonal tropical rainforests.</title>
        <authorList>
            <person name="Ng K.K.S."/>
            <person name="Kobayashi M.J."/>
            <person name="Fawcett J.A."/>
            <person name="Hatakeyama M."/>
            <person name="Paape T."/>
            <person name="Ng C.H."/>
            <person name="Ang C.C."/>
            <person name="Tnah L.H."/>
            <person name="Lee C.T."/>
            <person name="Nishiyama T."/>
            <person name="Sese J."/>
            <person name="O'Brien M.J."/>
            <person name="Copetti D."/>
            <person name="Mohd Noor M.I."/>
            <person name="Ong R.C."/>
            <person name="Putra M."/>
            <person name="Sireger I.Z."/>
            <person name="Indrioko S."/>
            <person name="Kosugi Y."/>
            <person name="Izuno A."/>
            <person name="Isagi Y."/>
            <person name="Lee S.L."/>
            <person name="Shimizu K.K."/>
        </authorList>
    </citation>
    <scope>NUCLEOTIDE SEQUENCE [LARGE SCALE GENOMIC DNA]</scope>
    <source>
        <strain evidence="7">214</strain>
    </source>
</reference>
<protein>
    <recommendedName>
        <fullName evidence="4">Ninja-family protein</fullName>
    </recommendedName>
    <alternativeName>
        <fullName evidence="4">ABI-binding protein</fullName>
    </alternativeName>
</protein>
<gene>
    <name evidence="7" type="ORF">SLEP1_g43769</name>
</gene>
<keyword evidence="8" id="KW-1185">Reference proteome</keyword>
<dbReference type="EMBL" id="BPVZ01000111">
    <property type="protein sequence ID" value="GKV35511.1"/>
    <property type="molecule type" value="Genomic_DNA"/>
</dbReference>
<feature type="domain" description="Tify" evidence="6">
    <location>
        <begin position="307"/>
        <end position="339"/>
    </location>
</feature>
<proteinExistence type="inferred from homology"/>
<evidence type="ECO:0000259" key="6">
    <source>
        <dbReference type="Pfam" id="PF16135"/>
    </source>
</evidence>
<dbReference type="GO" id="GO:0045892">
    <property type="term" value="P:negative regulation of DNA-templated transcription"/>
    <property type="evidence" value="ECO:0007669"/>
    <property type="project" value="TreeGrafter"/>
</dbReference>
<keyword evidence="3 4" id="KW-0539">Nucleus</keyword>
<dbReference type="GO" id="GO:0005634">
    <property type="term" value="C:nucleus"/>
    <property type="evidence" value="ECO:0007669"/>
    <property type="project" value="UniProtKB-SubCell"/>
</dbReference>
<feature type="region of interest" description="Disordered" evidence="5">
    <location>
        <begin position="1"/>
        <end position="26"/>
    </location>
</feature>
<evidence type="ECO:0000256" key="5">
    <source>
        <dbReference type="SAM" id="MobiDB-lite"/>
    </source>
</evidence>
<dbReference type="GO" id="GO:0007165">
    <property type="term" value="P:signal transduction"/>
    <property type="evidence" value="ECO:0007669"/>
    <property type="project" value="InterPro"/>
</dbReference>
<evidence type="ECO:0000256" key="3">
    <source>
        <dbReference type="ARBA" id="ARBA00023242"/>
    </source>
</evidence>
<feature type="compositionally biased region" description="Basic and acidic residues" evidence="5">
    <location>
        <begin position="191"/>
        <end position="200"/>
    </location>
</feature>
<comment type="caution">
    <text evidence="7">The sequence shown here is derived from an EMBL/GenBank/DDBJ whole genome shotgun (WGS) entry which is preliminary data.</text>
</comment>
<dbReference type="Proteomes" id="UP001054252">
    <property type="component" value="Unassembled WGS sequence"/>
</dbReference>